<organism evidence="3 4">
    <name type="scientific">Pelobates cultripes</name>
    <name type="common">Western spadefoot toad</name>
    <dbReference type="NCBI Taxonomy" id="61616"/>
    <lineage>
        <taxon>Eukaryota</taxon>
        <taxon>Metazoa</taxon>
        <taxon>Chordata</taxon>
        <taxon>Craniata</taxon>
        <taxon>Vertebrata</taxon>
        <taxon>Euteleostomi</taxon>
        <taxon>Amphibia</taxon>
        <taxon>Batrachia</taxon>
        <taxon>Anura</taxon>
        <taxon>Pelobatoidea</taxon>
        <taxon>Pelobatidae</taxon>
        <taxon>Pelobates</taxon>
    </lineage>
</organism>
<protein>
    <submittedName>
        <fullName evidence="3">Uncharacterized protein</fullName>
    </submittedName>
</protein>
<keyword evidence="4" id="KW-1185">Reference proteome</keyword>
<accession>A0AAD1RWY9</accession>
<feature type="compositionally biased region" description="Low complexity" evidence="2">
    <location>
        <begin position="8"/>
        <end position="24"/>
    </location>
</feature>
<name>A0AAD1RWY9_PELCU</name>
<dbReference type="EMBL" id="OW240915">
    <property type="protein sequence ID" value="CAH2282876.1"/>
    <property type="molecule type" value="Genomic_DNA"/>
</dbReference>
<feature type="region of interest" description="Disordered" evidence="2">
    <location>
        <begin position="1"/>
        <end position="59"/>
    </location>
</feature>
<dbReference type="PANTHER" id="PTHR11505">
    <property type="entry name" value="L1 TRANSPOSABLE ELEMENT-RELATED"/>
    <property type="match status" value="1"/>
</dbReference>
<feature type="coiled-coil region" evidence="1">
    <location>
        <begin position="95"/>
        <end position="164"/>
    </location>
</feature>
<reference evidence="3" key="1">
    <citation type="submission" date="2022-03" db="EMBL/GenBank/DDBJ databases">
        <authorList>
            <person name="Alioto T."/>
            <person name="Alioto T."/>
            <person name="Gomez Garrido J."/>
        </authorList>
    </citation>
    <scope>NUCLEOTIDE SEQUENCE</scope>
</reference>
<proteinExistence type="predicted"/>
<evidence type="ECO:0000256" key="2">
    <source>
        <dbReference type="SAM" id="MobiDB-lite"/>
    </source>
</evidence>
<sequence>MVRTKKLTGTGSTSSGSPRRGTGTLDDFISTPAGLRGTAPSDNMAAVSPSATSGGDSMPDFSSDDALQSIRAELSRIGSSMLTKADTGALVREIREAVQEDLQSLRTDLTALTERVDAVEAEARICCQQHRAAETAATRQGNMLLNLRRQVEDLENRSRRHNVRIRGRPEPDTEPLAVTLQHLFCQLLGPDAPPDIRIDRAHRALGQARPDGRPRDVVCCLHSFPQKEQIMTAARNLPTVNFRGADLALFQDLSGLILDARRTLRPITTALRDKGIPYKWGFPFSLQARQGTSWHTLRMPDDALRFVRTLHLPPIRIRNWLLEEPLGPRRGEDAGLQPSTTHLGRMSPPRRWGGPAGAEE</sequence>
<gene>
    <name evidence="3" type="ORF">PECUL_23A061778</name>
</gene>
<keyword evidence="1" id="KW-0175">Coiled coil</keyword>
<dbReference type="Gene3D" id="3.30.70.1820">
    <property type="entry name" value="L1 transposable element, RRM domain"/>
    <property type="match status" value="1"/>
</dbReference>
<evidence type="ECO:0000256" key="1">
    <source>
        <dbReference type="SAM" id="Coils"/>
    </source>
</evidence>
<evidence type="ECO:0000313" key="4">
    <source>
        <dbReference type="Proteomes" id="UP001295444"/>
    </source>
</evidence>
<evidence type="ECO:0000313" key="3">
    <source>
        <dbReference type="EMBL" id="CAH2282876.1"/>
    </source>
</evidence>
<dbReference type="AlphaFoldDB" id="A0AAD1RWY9"/>
<feature type="region of interest" description="Disordered" evidence="2">
    <location>
        <begin position="328"/>
        <end position="360"/>
    </location>
</feature>
<dbReference type="InterPro" id="IPR004244">
    <property type="entry name" value="Transposase_22"/>
</dbReference>
<dbReference type="Proteomes" id="UP001295444">
    <property type="component" value="Chromosome 04"/>
</dbReference>